<dbReference type="GO" id="GO:0009506">
    <property type="term" value="C:plasmodesma"/>
    <property type="evidence" value="ECO:0007669"/>
    <property type="project" value="UniProtKB-ARBA"/>
</dbReference>
<keyword evidence="3" id="KW-0336">GPI-anchor</keyword>
<feature type="region of interest" description="Disordered" evidence="9">
    <location>
        <begin position="111"/>
        <end position="148"/>
    </location>
</feature>
<comment type="caution">
    <text evidence="13">The sequence shown here is derived from an EMBL/GenBank/DDBJ whole genome shotgun (WGS) entry which is preliminary data.</text>
</comment>
<keyword evidence="6" id="KW-1015">Disulfide bond</keyword>
<dbReference type="FunFam" id="1.20.58.1040:FF:000001">
    <property type="entry name" value="Glucan endo-1,3-beta-glucosidase 4"/>
    <property type="match status" value="1"/>
</dbReference>
<dbReference type="Proteomes" id="UP000197138">
    <property type="component" value="Unassembled WGS sequence"/>
</dbReference>
<evidence type="ECO:0000313" key="14">
    <source>
        <dbReference type="Proteomes" id="UP000197138"/>
    </source>
</evidence>
<keyword evidence="4 11" id="KW-0732">Signal</keyword>
<evidence type="ECO:0000256" key="8">
    <source>
        <dbReference type="ARBA" id="ARBA00023288"/>
    </source>
</evidence>
<comment type="subcellular location">
    <subcellularLocation>
        <location evidence="1">Cell membrane</location>
        <topology evidence="1">Lipid-anchor</topology>
        <topology evidence="1">GPI-anchor</topology>
    </subcellularLocation>
</comment>
<evidence type="ECO:0000256" key="2">
    <source>
        <dbReference type="ARBA" id="ARBA00022475"/>
    </source>
</evidence>
<reference evidence="14" key="1">
    <citation type="journal article" date="2017" name="Plant J.">
        <title>The pomegranate (Punica granatum L.) genome and the genomics of punicalagin biosynthesis.</title>
        <authorList>
            <person name="Qin G."/>
            <person name="Xu C."/>
            <person name="Ming R."/>
            <person name="Tang H."/>
            <person name="Guyot R."/>
            <person name="Kramer E.M."/>
            <person name="Hu Y."/>
            <person name="Yi X."/>
            <person name="Qi Y."/>
            <person name="Xu X."/>
            <person name="Gao Z."/>
            <person name="Pan H."/>
            <person name="Jian J."/>
            <person name="Tian Y."/>
            <person name="Yue Z."/>
            <person name="Xu Y."/>
        </authorList>
    </citation>
    <scope>NUCLEOTIDE SEQUENCE [LARGE SCALE GENOMIC DNA]</scope>
    <source>
        <strain evidence="14">cv. Dabenzi</strain>
    </source>
</reference>
<protein>
    <recommendedName>
        <fullName evidence="12">X8 domain-containing protein</fullName>
    </recommendedName>
</protein>
<evidence type="ECO:0000256" key="7">
    <source>
        <dbReference type="ARBA" id="ARBA00023180"/>
    </source>
</evidence>
<keyword evidence="8" id="KW-0449">Lipoprotein</keyword>
<dbReference type="PANTHER" id="PTHR31044">
    <property type="entry name" value="BETA-1,3 GLUCANASE"/>
    <property type="match status" value="1"/>
</dbReference>
<keyword evidence="7" id="KW-0325">Glycoprotein</keyword>
<dbReference type="PANTHER" id="PTHR31044:SF60">
    <property type="entry name" value="PLASMODESMATA CALLOSE-BINDING PROTEIN 4"/>
    <property type="match status" value="1"/>
</dbReference>
<dbReference type="GO" id="GO:0005886">
    <property type="term" value="C:plasma membrane"/>
    <property type="evidence" value="ECO:0007669"/>
    <property type="project" value="UniProtKB-SubCell"/>
</dbReference>
<dbReference type="SMART" id="SM00768">
    <property type="entry name" value="X8"/>
    <property type="match status" value="1"/>
</dbReference>
<feature type="compositionally biased region" description="Low complexity" evidence="9">
    <location>
        <begin position="111"/>
        <end position="147"/>
    </location>
</feature>
<evidence type="ECO:0000259" key="12">
    <source>
        <dbReference type="SMART" id="SM00768"/>
    </source>
</evidence>
<dbReference type="InterPro" id="IPR044788">
    <property type="entry name" value="X8_dom_prot"/>
</dbReference>
<evidence type="ECO:0000313" key="13">
    <source>
        <dbReference type="EMBL" id="OWM75895.1"/>
    </source>
</evidence>
<dbReference type="EMBL" id="MTKT01003224">
    <property type="protein sequence ID" value="OWM75895.1"/>
    <property type="molecule type" value="Genomic_DNA"/>
</dbReference>
<keyword evidence="10" id="KW-1133">Transmembrane helix</keyword>
<proteinExistence type="predicted"/>
<keyword evidence="2" id="KW-1003">Cell membrane</keyword>
<evidence type="ECO:0000256" key="4">
    <source>
        <dbReference type="ARBA" id="ARBA00022729"/>
    </source>
</evidence>
<feature type="signal peptide" evidence="11">
    <location>
        <begin position="1"/>
        <end position="19"/>
    </location>
</feature>
<sequence length="188" mass="18801">MAFWVCLVLLLALSGHSSATYCVCKDGVGEGALQKTIDYACGSGADCSAIIQNGACYQPNTVKAHCDYAANSYYQRKGSTGATCDFNGVATTVAAVPSSNQVSGCVYQSSPSTGGTSTTPGGTSTSTSTSTTNAPPTTATTTSGTNPVFGGTGLAPTGINDTSAAAGLLRGIGLAFFFLAFSGLLVLW</sequence>
<accession>A0A218WSY0</accession>
<evidence type="ECO:0000256" key="11">
    <source>
        <dbReference type="SAM" id="SignalP"/>
    </source>
</evidence>
<dbReference type="AlphaFoldDB" id="A0A218WSY0"/>
<feature type="domain" description="X8" evidence="12">
    <location>
        <begin position="20"/>
        <end position="107"/>
    </location>
</feature>
<evidence type="ECO:0000256" key="5">
    <source>
        <dbReference type="ARBA" id="ARBA00023136"/>
    </source>
</evidence>
<dbReference type="Pfam" id="PF07983">
    <property type="entry name" value="X8"/>
    <property type="match status" value="1"/>
</dbReference>
<evidence type="ECO:0000256" key="3">
    <source>
        <dbReference type="ARBA" id="ARBA00022622"/>
    </source>
</evidence>
<dbReference type="Gene3D" id="1.20.58.1040">
    <property type="match status" value="1"/>
</dbReference>
<dbReference type="InterPro" id="IPR012946">
    <property type="entry name" value="X8"/>
</dbReference>
<evidence type="ECO:0000256" key="9">
    <source>
        <dbReference type="SAM" id="MobiDB-lite"/>
    </source>
</evidence>
<dbReference type="GO" id="GO:0098552">
    <property type="term" value="C:side of membrane"/>
    <property type="evidence" value="ECO:0007669"/>
    <property type="project" value="UniProtKB-KW"/>
</dbReference>
<keyword evidence="10" id="KW-0812">Transmembrane</keyword>
<feature type="transmembrane region" description="Helical" evidence="10">
    <location>
        <begin position="167"/>
        <end position="187"/>
    </location>
</feature>
<organism evidence="13 14">
    <name type="scientific">Punica granatum</name>
    <name type="common">Pomegranate</name>
    <dbReference type="NCBI Taxonomy" id="22663"/>
    <lineage>
        <taxon>Eukaryota</taxon>
        <taxon>Viridiplantae</taxon>
        <taxon>Streptophyta</taxon>
        <taxon>Embryophyta</taxon>
        <taxon>Tracheophyta</taxon>
        <taxon>Spermatophyta</taxon>
        <taxon>Magnoliopsida</taxon>
        <taxon>eudicotyledons</taxon>
        <taxon>Gunneridae</taxon>
        <taxon>Pentapetalae</taxon>
        <taxon>rosids</taxon>
        <taxon>malvids</taxon>
        <taxon>Myrtales</taxon>
        <taxon>Lythraceae</taxon>
        <taxon>Punica</taxon>
    </lineage>
</organism>
<name>A0A218WSY0_PUNGR</name>
<evidence type="ECO:0000256" key="6">
    <source>
        <dbReference type="ARBA" id="ARBA00023157"/>
    </source>
</evidence>
<evidence type="ECO:0000256" key="10">
    <source>
        <dbReference type="SAM" id="Phobius"/>
    </source>
</evidence>
<evidence type="ECO:0000256" key="1">
    <source>
        <dbReference type="ARBA" id="ARBA00004609"/>
    </source>
</evidence>
<keyword evidence="5 10" id="KW-0472">Membrane</keyword>
<gene>
    <name evidence="13" type="ORF">CDL15_Pgr009539</name>
</gene>
<feature type="chain" id="PRO_5012645927" description="X8 domain-containing protein" evidence="11">
    <location>
        <begin position="20"/>
        <end position="188"/>
    </location>
</feature>